<organism evidence="4 5">
    <name type="scientific">Micromonospora haikouensis</name>
    <dbReference type="NCBI Taxonomy" id="686309"/>
    <lineage>
        <taxon>Bacteria</taxon>
        <taxon>Bacillati</taxon>
        <taxon>Actinomycetota</taxon>
        <taxon>Actinomycetes</taxon>
        <taxon>Micromonosporales</taxon>
        <taxon>Micromonosporaceae</taxon>
        <taxon>Micromonospora</taxon>
    </lineage>
</organism>
<dbReference type="Proteomes" id="UP000199375">
    <property type="component" value="Unassembled WGS sequence"/>
</dbReference>
<keyword evidence="2" id="KW-0472">Membrane</keyword>
<feature type="region of interest" description="Disordered" evidence="1">
    <location>
        <begin position="1"/>
        <end position="36"/>
    </location>
</feature>
<protein>
    <submittedName>
        <fullName evidence="4">TadE-like protein</fullName>
    </submittedName>
</protein>
<feature type="transmembrane region" description="Helical" evidence="2">
    <location>
        <begin position="84"/>
        <end position="107"/>
    </location>
</feature>
<evidence type="ECO:0000256" key="1">
    <source>
        <dbReference type="SAM" id="MobiDB-lite"/>
    </source>
</evidence>
<dbReference type="InterPro" id="IPR012495">
    <property type="entry name" value="TadE-like_dom"/>
</dbReference>
<proteinExistence type="predicted"/>
<name>A0A1C4WW82_9ACTN</name>
<keyword evidence="2" id="KW-0812">Transmembrane</keyword>
<evidence type="ECO:0000259" key="3">
    <source>
        <dbReference type="Pfam" id="PF07811"/>
    </source>
</evidence>
<feature type="compositionally biased region" description="Basic and acidic residues" evidence="1">
    <location>
        <begin position="1"/>
        <end position="12"/>
    </location>
</feature>
<dbReference type="Pfam" id="PF07811">
    <property type="entry name" value="TadE"/>
    <property type="match status" value="1"/>
</dbReference>
<sequence>MTHRPTRVDRSRSAPADRPAGLRRPGPPRPGAGLGRWAPRRLGGAVRLGWRARRQLTSGLRLGRAARRRLTGGGAERGANPVELAVVMPAILVLLFASIQVAAWFVARATALNAAQSAVNAQRLYEAPAGAGEARAVDFLTAAGDWLVGWDQPGPACVTDVAEVTCTVSGDSLSVIPGVSFPVRQTAHGTIERWTTG</sequence>
<keyword evidence="2" id="KW-1133">Transmembrane helix</keyword>
<evidence type="ECO:0000256" key="2">
    <source>
        <dbReference type="SAM" id="Phobius"/>
    </source>
</evidence>
<dbReference type="AlphaFoldDB" id="A0A1C4WW82"/>
<reference evidence="4 5" key="1">
    <citation type="submission" date="2016-06" db="EMBL/GenBank/DDBJ databases">
        <authorList>
            <person name="Kjaerup R.B."/>
            <person name="Dalgaard T.S."/>
            <person name="Juul-Madsen H.R."/>
        </authorList>
    </citation>
    <scope>NUCLEOTIDE SEQUENCE [LARGE SCALE GENOMIC DNA]</scope>
    <source>
        <strain evidence="4 5">DSM 45626</strain>
    </source>
</reference>
<dbReference type="EMBL" id="FMCW01000019">
    <property type="protein sequence ID" value="SCF00517.1"/>
    <property type="molecule type" value="Genomic_DNA"/>
</dbReference>
<evidence type="ECO:0000313" key="5">
    <source>
        <dbReference type="Proteomes" id="UP000199375"/>
    </source>
</evidence>
<evidence type="ECO:0000313" key="4">
    <source>
        <dbReference type="EMBL" id="SCF00517.1"/>
    </source>
</evidence>
<feature type="domain" description="TadE-like" evidence="3">
    <location>
        <begin position="82"/>
        <end position="118"/>
    </location>
</feature>
<accession>A0A1C4WW82</accession>
<feature type="compositionally biased region" description="Low complexity" evidence="1">
    <location>
        <begin position="14"/>
        <end position="24"/>
    </location>
</feature>
<gene>
    <name evidence="4" type="ORF">GA0070558_11927</name>
</gene>